<protein>
    <submittedName>
        <fullName evidence="10">ABC transporter permease</fullName>
    </submittedName>
</protein>
<dbReference type="EMBL" id="JAEQMY010000016">
    <property type="protein sequence ID" value="MBL0404912.1"/>
    <property type="molecule type" value="Genomic_DNA"/>
</dbReference>
<comment type="subcellular location">
    <subcellularLocation>
        <location evidence="1 8">Cell membrane</location>
        <topology evidence="1 8">Multi-pass membrane protein</topology>
    </subcellularLocation>
</comment>
<name>A0A937D0D0_9HYPH</name>
<dbReference type="Pfam" id="PF00528">
    <property type="entry name" value="BPD_transp_1"/>
    <property type="match status" value="1"/>
</dbReference>
<dbReference type="GO" id="GO:0055085">
    <property type="term" value="P:transmembrane transport"/>
    <property type="evidence" value="ECO:0007669"/>
    <property type="project" value="InterPro"/>
</dbReference>
<keyword evidence="6 8" id="KW-1133">Transmembrane helix</keyword>
<keyword evidence="3 8" id="KW-0813">Transport</keyword>
<dbReference type="InterPro" id="IPR000515">
    <property type="entry name" value="MetI-like"/>
</dbReference>
<dbReference type="PANTHER" id="PTHR42929">
    <property type="entry name" value="INNER MEMBRANE ABC TRANSPORTER PERMEASE PROTEIN YDCU-RELATED-RELATED"/>
    <property type="match status" value="1"/>
</dbReference>
<keyword evidence="7 8" id="KW-0472">Membrane</keyword>
<organism evidence="10 11">
    <name type="scientific">Microvirga aerilata</name>
    <dbReference type="NCBI Taxonomy" id="670292"/>
    <lineage>
        <taxon>Bacteria</taxon>
        <taxon>Pseudomonadati</taxon>
        <taxon>Pseudomonadota</taxon>
        <taxon>Alphaproteobacteria</taxon>
        <taxon>Hyphomicrobiales</taxon>
        <taxon>Methylobacteriaceae</taxon>
        <taxon>Microvirga</taxon>
    </lineage>
</organism>
<dbReference type="CDD" id="cd06261">
    <property type="entry name" value="TM_PBP2"/>
    <property type="match status" value="1"/>
</dbReference>
<evidence type="ECO:0000256" key="1">
    <source>
        <dbReference type="ARBA" id="ARBA00004651"/>
    </source>
</evidence>
<evidence type="ECO:0000256" key="5">
    <source>
        <dbReference type="ARBA" id="ARBA00022692"/>
    </source>
</evidence>
<evidence type="ECO:0000259" key="9">
    <source>
        <dbReference type="PROSITE" id="PS50928"/>
    </source>
</evidence>
<evidence type="ECO:0000256" key="2">
    <source>
        <dbReference type="ARBA" id="ARBA00007069"/>
    </source>
</evidence>
<feature type="transmembrane region" description="Helical" evidence="8">
    <location>
        <begin position="193"/>
        <end position="214"/>
    </location>
</feature>
<keyword evidence="5 8" id="KW-0812">Transmembrane</keyword>
<proteinExistence type="inferred from homology"/>
<evidence type="ECO:0000313" key="10">
    <source>
        <dbReference type="EMBL" id="MBL0404912.1"/>
    </source>
</evidence>
<evidence type="ECO:0000256" key="7">
    <source>
        <dbReference type="ARBA" id="ARBA00023136"/>
    </source>
</evidence>
<feature type="transmembrane region" description="Helical" evidence="8">
    <location>
        <begin position="249"/>
        <end position="270"/>
    </location>
</feature>
<evidence type="ECO:0000256" key="4">
    <source>
        <dbReference type="ARBA" id="ARBA00022475"/>
    </source>
</evidence>
<dbReference type="PROSITE" id="PS50928">
    <property type="entry name" value="ABC_TM1"/>
    <property type="match status" value="1"/>
</dbReference>
<comment type="similarity">
    <text evidence="2">Belongs to the binding-protein-dependent transport system permease family. CysTW subfamily.</text>
</comment>
<dbReference type="AlphaFoldDB" id="A0A937D0D0"/>
<keyword evidence="4" id="KW-1003">Cell membrane</keyword>
<comment type="caution">
    <text evidence="10">The sequence shown here is derived from an EMBL/GenBank/DDBJ whole genome shotgun (WGS) entry which is preliminary data.</text>
</comment>
<feature type="domain" description="ABC transmembrane type-1" evidence="9">
    <location>
        <begin position="64"/>
        <end position="268"/>
    </location>
</feature>
<evidence type="ECO:0000256" key="3">
    <source>
        <dbReference type="ARBA" id="ARBA00022448"/>
    </source>
</evidence>
<dbReference type="PANTHER" id="PTHR42929:SF1">
    <property type="entry name" value="INNER MEMBRANE ABC TRANSPORTER PERMEASE PROTEIN YDCU-RELATED"/>
    <property type="match status" value="1"/>
</dbReference>
<dbReference type="GO" id="GO:0005886">
    <property type="term" value="C:plasma membrane"/>
    <property type="evidence" value="ECO:0007669"/>
    <property type="project" value="UniProtKB-SubCell"/>
</dbReference>
<feature type="transmembrane region" description="Helical" evidence="8">
    <location>
        <begin position="150"/>
        <end position="172"/>
    </location>
</feature>
<feature type="transmembrane region" description="Helical" evidence="8">
    <location>
        <begin position="99"/>
        <end position="122"/>
    </location>
</feature>
<dbReference type="RefSeq" id="WP_202060078.1">
    <property type="nucleotide sequence ID" value="NZ_JAEQMY010000016.1"/>
</dbReference>
<dbReference type="Proteomes" id="UP000605848">
    <property type="component" value="Unassembled WGS sequence"/>
</dbReference>
<feature type="transmembrane region" description="Helical" evidence="8">
    <location>
        <begin position="62"/>
        <end position="87"/>
    </location>
</feature>
<accession>A0A937D0D0</accession>
<gene>
    <name evidence="10" type="ORF">JKG68_13110</name>
</gene>
<dbReference type="SUPFAM" id="SSF161098">
    <property type="entry name" value="MetI-like"/>
    <property type="match status" value="1"/>
</dbReference>
<evidence type="ECO:0000256" key="6">
    <source>
        <dbReference type="ARBA" id="ARBA00022989"/>
    </source>
</evidence>
<evidence type="ECO:0000256" key="8">
    <source>
        <dbReference type="RuleBase" id="RU363032"/>
    </source>
</evidence>
<sequence>MTKRRFPRLQGATGWALSAPATLAVLGFLLVPIGAVIAGTFMDPRGVFAPYISYFNSGFRTTVLFRTLQIAALTTIISLIFGFMTAYVVSRAPGKLKSLLIIAAVFPLLTGVVVRAFAWLIILGRNGILNQTLLGLGITSEPLEMLYTQGAVIVGMVYLFVPLMVLSLVGVLENIPRDVLQASSSLGASPIATFWQVLLPLAVPGLIVGAVLVFTGSFTAYATPQLLGGERQTVLATLLHQRAMVSFDWVGASTIAAIMTVITIAIVLAMSHIARRINPMAT</sequence>
<feature type="transmembrane region" description="Helical" evidence="8">
    <location>
        <begin position="21"/>
        <end position="42"/>
    </location>
</feature>
<keyword evidence="11" id="KW-1185">Reference proteome</keyword>
<dbReference type="InterPro" id="IPR035906">
    <property type="entry name" value="MetI-like_sf"/>
</dbReference>
<reference evidence="10" key="1">
    <citation type="submission" date="2021-01" db="EMBL/GenBank/DDBJ databases">
        <title>Microvirga sp.</title>
        <authorList>
            <person name="Kim M.K."/>
        </authorList>
    </citation>
    <scope>NUCLEOTIDE SEQUENCE</scope>
    <source>
        <strain evidence="10">5420S-16</strain>
    </source>
</reference>
<evidence type="ECO:0000313" key="11">
    <source>
        <dbReference type="Proteomes" id="UP000605848"/>
    </source>
</evidence>
<dbReference type="Gene3D" id="1.10.3720.10">
    <property type="entry name" value="MetI-like"/>
    <property type="match status" value="1"/>
</dbReference>